<feature type="transmembrane region" description="Helical" evidence="1">
    <location>
        <begin position="40"/>
        <end position="61"/>
    </location>
</feature>
<proteinExistence type="predicted"/>
<dbReference type="EMBL" id="JAHQCW010000026">
    <property type="protein sequence ID" value="MBU9737913.1"/>
    <property type="molecule type" value="Genomic_DNA"/>
</dbReference>
<sequence length="211" mass="23380">MYYTLIKKDYLLCGDTLTGILLIGACISCGLYLIDPGNVLGLLPAVSVATFLGFSTLAKILEKSHANPTLITSPYGRLRLLLARYLGWCGYSYAILILSLLLTGLLYALPFSSLPSVYYPLSDILCVAAFQTVLLALLIPCYTLLPSQWTTTAFLILVLLVNLLPRLFKSLSISFNPLKDFTPSPLLLFPAILFLLLSFLLTVLLYRRKEF</sequence>
<evidence type="ECO:0000256" key="1">
    <source>
        <dbReference type="SAM" id="Phobius"/>
    </source>
</evidence>
<protein>
    <submittedName>
        <fullName evidence="2">Uncharacterized protein</fullName>
    </submittedName>
</protein>
<keyword evidence="3" id="KW-1185">Reference proteome</keyword>
<organism evidence="2 3">
    <name type="scientific">Diplocloster agilis</name>
    <dbReference type="NCBI Taxonomy" id="2850323"/>
    <lineage>
        <taxon>Bacteria</taxon>
        <taxon>Bacillati</taxon>
        <taxon>Bacillota</taxon>
        <taxon>Clostridia</taxon>
        <taxon>Lachnospirales</taxon>
        <taxon>Lachnospiraceae</taxon>
        <taxon>Diplocloster</taxon>
    </lineage>
</organism>
<keyword evidence="1" id="KW-0812">Transmembrane</keyword>
<feature type="transmembrane region" description="Helical" evidence="1">
    <location>
        <begin position="188"/>
        <end position="206"/>
    </location>
</feature>
<dbReference type="Proteomes" id="UP000712157">
    <property type="component" value="Unassembled WGS sequence"/>
</dbReference>
<dbReference type="PROSITE" id="PS51257">
    <property type="entry name" value="PROKAR_LIPOPROTEIN"/>
    <property type="match status" value="1"/>
</dbReference>
<gene>
    <name evidence="2" type="ORF">KTH89_15320</name>
</gene>
<name>A0A949NH97_9FIRM</name>
<keyword evidence="1" id="KW-0472">Membrane</keyword>
<evidence type="ECO:0000313" key="2">
    <source>
        <dbReference type="EMBL" id="MBU9737913.1"/>
    </source>
</evidence>
<dbReference type="RefSeq" id="WP_238722265.1">
    <property type="nucleotide sequence ID" value="NZ_JAHQCW010000026.1"/>
</dbReference>
<reference evidence="2" key="1">
    <citation type="submission" date="2021-06" db="EMBL/GenBank/DDBJ databases">
        <title>Description of novel taxa of the family Lachnospiraceae.</title>
        <authorList>
            <person name="Chaplin A.V."/>
            <person name="Sokolova S.R."/>
            <person name="Pikina A.P."/>
            <person name="Korzhanova M."/>
            <person name="Belova V."/>
            <person name="Korostin D."/>
            <person name="Efimov B.A."/>
        </authorList>
    </citation>
    <scope>NUCLEOTIDE SEQUENCE</scope>
    <source>
        <strain evidence="2">ASD5720</strain>
    </source>
</reference>
<dbReference type="InterPro" id="IPR025699">
    <property type="entry name" value="ABC2_memb-like"/>
</dbReference>
<keyword evidence="1" id="KW-1133">Transmembrane helix</keyword>
<feature type="transmembrane region" description="Helical" evidence="1">
    <location>
        <begin position="149"/>
        <end position="168"/>
    </location>
</feature>
<feature type="transmembrane region" description="Helical" evidence="1">
    <location>
        <begin position="121"/>
        <end position="142"/>
    </location>
</feature>
<evidence type="ECO:0000313" key="3">
    <source>
        <dbReference type="Proteomes" id="UP000712157"/>
    </source>
</evidence>
<accession>A0A949NH97</accession>
<comment type="caution">
    <text evidence="2">The sequence shown here is derived from an EMBL/GenBank/DDBJ whole genome shotgun (WGS) entry which is preliminary data.</text>
</comment>
<feature type="transmembrane region" description="Helical" evidence="1">
    <location>
        <begin position="82"/>
        <end position="109"/>
    </location>
</feature>
<dbReference type="Pfam" id="PF13346">
    <property type="entry name" value="ABC2_membrane_5"/>
    <property type="match status" value="1"/>
</dbReference>
<feature type="transmembrane region" description="Helical" evidence="1">
    <location>
        <begin position="12"/>
        <end position="34"/>
    </location>
</feature>
<dbReference type="AlphaFoldDB" id="A0A949NH97"/>